<evidence type="ECO:0000256" key="2">
    <source>
        <dbReference type="SAM" id="SignalP"/>
    </source>
</evidence>
<feature type="chain" id="PRO_5005891558" evidence="2">
    <location>
        <begin position="21"/>
        <end position="185"/>
    </location>
</feature>
<accession>A0A0N4ZDL5</accession>
<dbReference type="Proteomes" id="UP000038045">
    <property type="component" value="Unplaced"/>
</dbReference>
<feature type="region of interest" description="Disordered" evidence="1">
    <location>
        <begin position="111"/>
        <end position="185"/>
    </location>
</feature>
<sequence length="185" mass="21882">MVYFIKNYIIFLWFITETSLQEGLQSNHDLEVREEVSSINKRSFIVEPQVAAMPIRKPMGQQTPRRPVVPPKMTTKKPTFRPNVTTKKTLTTIRRPFPMTTRRQFPMTTRRPLPMTTRRPFPMTTRRPFPMTTRRPLLTTKRRPLPMTTRRPLLTTTRRPPPRPTTSKMKPDDEESEEVCLPDDY</sequence>
<keyword evidence="3" id="KW-1185">Reference proteome</keyword>
<proteinExistence type="predicted"/>
<keyword evidence="2" id="KW-0732">Signal</keyword>
<reference evidence="4" key="1">
    <citation type="submission" date="2017-02" db="UniProtKB">
        <authorList>
            <consortium name="WormBaseParasite"/>
        </authorList>
    </citation>
    <scope>IDENTIFICATION</scope>
</reference>
<evidence type="ECO:0000256" key="1">
    <source>
        <dbReference type="SAM" id="MobiDB-lite"/>
    </source>
</evidence>
<feature type="compositionally biased region" description="Low complexity" evidence="1">
    <location>
        <begin position="111"/>
        <end position="158"/>
    </location>
</feature>
<feature type="signal peptide" evidence="2">
    <location>
        <begin position="1"/>
        <end position="20"/>
    </location>
</feature>
<dbReference type="STRING" id="131310.A0A0N4ZDL5"/>
<organism evidence="3 4">
    <name type="scientific">Parastrongyloides trichosuri</name>
    <name type="common">Possum-specific nematode worm</name>
    <dbReference type="NCBI Taxonomy" id="131310"/>
    <lineage>
        <taxon>Eukaryota</taxon>
        <taxon>Metazoa</taxon>
        <taxon>Ecdysozoa</taxon>
        <taxon>Nematoda</taxon>
        <taxon>Chromadorea</taxon>
        <taxon>Rhabditida</taxon>
        <taxon>Tylenchina</taxon>
        <taxon>Panagrolaimomorpha</taxon>
        <taxon>Strongyloidoidea</taxon>
        <taxon>Strongyloididae</taxon>
        <taxon>Parastrongyloides</taxon>
    </lineage>
</organism>
<evidence type="ECO:0000313" key="3">
    <source>
        <dbReference type="Proteomes" id="UP000038045"/>
    </source>
</evidence>
<feature type="region of interest" description="Disordered" evidence="1">
    <location>
        <begin position="59"/>
        <end position="82"/>
    </location>
</feature>
<dbReference type="WBParaSite" id="PTRK_0000567700.1">
    <property type="protein sequence ID" value="PTRK_0000567700.1"/>
    <property type="gene ID" value="PTRK_0000567700"/>
</dbReference>
<protein>
    <submittedName>
        <fullName evidence="4">Extensin-like</fullName>
    </submittedName>
</protein>
<feature type="compositionally biased region" description="Acidic residues" evidence="1">
    <location>
        <begin position="172"/>
        <end position="185"/>
    </location>
</feature>
<dbReference type="AlphaFoldDB" id="A0A0N4ZDL5"/>
<evidence type="ECO:0000313" key="4">
    <source>
        <dbReference type="WBParaSite" id="PTRK_0000567700.1"/>
    </source>
</evidence>
<name>A0A0N4ZDL5_PARTI</name>